<dbReference type="GO" id="GO:1990281">
    <property type="term" value="C:efflux pump complex"/>
    <property type="evidence" value="ECO:0007669"/>
    <property type="project" value="TreeGrafter"/>
</dbReference>
<evidence type="ECO:0000313" key="3">
    <source>
        <dbReference type="EMBL" id="OBS08558.1"/>
    </source>
</evidence>
<dbReference type="SUPFAM" id="SSF111369">
    <property type="entry name" value="HlyD-like secretion proteins"/>
    <property type="match status" value="1"/>
</dbReference>
<reference evidence="3 4" key="1">
    <citation type="journal article" date="2014" name="Genome Announc.">
        <title>Draft Genome Sequence of the Iron-Oxidizing, Acidophilic, and Halotolerant 'Thiobacillus prosperus' Type Strain DSM 5130.</title>
        <authorList>
            <person name="Ossandon F.J."/>
            <person name="Cardenas J.P."/>
            <person name="Corbett M."/>
            <person name="Quatrini R."/>
            <person name="Holmes D.S."/>
            <person name="Watkin E."/>
        </authorList>
    </citation>
    <scope>NUCLEOTIDE SEQUENCE [LARGE SCALE GENOMIC DNA]</scope>
    <source>
        <strain evidence="3 4">DSM 5130</strain>
    </source>
</reference>
<dbReference type="PANTHER" id="PTHR30469:SF15">
    <property type="entry name" value="HLYD FAMILY OF SECRETION PROTEINS"/>
    <property type="match status" value="1"/>
</dbReference>
<dbReference type="Gene3D" id="1.10.287.470">
    <property type="entry name" value="Helix hairpin bin"/>
    <property type="match status" value="1"/>
</dbReference>
<dbReference type="AlphaFoldDB" id="A0A1A6C1X6"/>
<dbReference type="RefSeq" id="WP_038090794.1">
    <property type="nucleotide sequence ID" value="NZ_JQSG02000006.1"/>
</dbReference>
<dbReference type="InterPro" id="IPR058792">
    <property type="entry name" value="Beta-barrel_RND_2"/>
</dbReference>
<dbReference type="PANTHER" id="PTHR30469">
    <property type="entry name" value="MULTIDRUG RESISTANCE PROTEIN MDTA"/>
    <property type="match status" value="1"/>
</dbReference>
<dbReference type="OrthoDB" id="9806939at2"/>
<comment type="similarity">
    <text evidence="1">Belongs to the membrane fusion protein (MFP) (TC 8.A.1) family.</text>
</comment>
<dbReference type="Gene3D" id="2.40.420.20">
    <property type="match status" value="1"/>
</dbReference>
<dbReference type="GO" id="GO:0015562">
    <property type="term" value="F:efflux transmembrane transporter activity"/>
    <property type="evidence" value="ECO:0007669"/>
    <property type="project" value="TreeGrafter"/>
</dbReference>
<sequence>MRLLRPRYLIPLSILAAAAALTFWLTRPNPVIVSVKPVASGLVEATVSNTRAGTVKACRRAKLSPGIGGQIERLDVHKGEHVTPGQTLLSLWNADLKAQLELARADERVSSAQARSVCLQAAAAAREAARQTTLHRRGMVSAEQADKAESAAQARAADCAAARAGEQAAAARILLAQANLARTVLTAPFAGVVAEINGEVNEYVTPSPPGIPTPPVIDLIDNGCFYVAAPIDEVDAAKVRVGLPVRITLDAFGKRRFTGTVSRIGAYVLDLEKQARTVDVDVRFARGDDIGQLLAGYSADVEIILQSRENVLRVPTEAVVNGDQVYLYDAATHTLHLTRFEPGIANWAWTQVRAGLKAGEQVVTNVDRKGVEDGAHARTEDVNAR</sequence>
<feature type="domain" description="CusB-like beta-barrel" evidence="2">
    <location>
        <begin position="228"/>
        <end position="303"/>
    </location>
</feature>
<dbReference type="InterPro" id="IPR006143">
    <property type="entry name" value="RND_pump_MFP"/>
</dbReference>
<evidence type="ECO:0000313" key="4">
    <source>
        <dbReference type="Proteomes" id="UP000029273"/>
    </source>
</evidence>
<name>A0A1A6C1X6_9GAMM</name>
<dbReference type="Proteomes" id="UP000029273">
    <property type="component" value="Unassembled WGS sequence"/>
</dbReference>
<evidence type="ECO:0000259" key="2">
    <source>
        <dbReference type="Pfam" id="PF25954"/>
    </source>
</evidence>
<protein>
    <submittedName>
        <fullName evidence="3">RND transporter</fullName>
    </submittedName>
</protein>
<gene>
    <name evidence="3" type="ORF">Thpro_022808</name>
</gene>
<organism evidence="3 4">
    <name type="scientific">Acidihalobacter prosperus</name>
    <dbReference type="NCBI Taxonomy" id="160660"/>
    <lineage>
        <taxon>Bacteria</taxon>
        <taxon>Pseudomonadati</taxon>
        <taxon>Pseudomonadota</taxon>
        <taxon>Gammaproteobacteria</taxon>
        <taxon>Chromatiales</taxon>
        <taxon>Ectothiorhodospiraceae</taxon>
        <taxon>Acidihalobacter</taxon>
    </lineage>
</organism>
<evidence type="ECO:0000256" key="1">
    <source>
        <dbReference type="ARBA" id="ARBA00009477"/>
    </source>
</evidence>
<dbReference type="Gene3D" id="2.40.30.170">
    <property type="match status" value="1"/>
</dbReference>
<dbReference type="Gene3D" id="2.40.50.100">
    <property type="match status" value="1"/>
</dbReference>
<keyword evidence="4" id="KW-1185">Reference proteome</keyword>
<comment type="caution">
    <text evidence="3">The sequence shown here is derived from an EMBL/GenBank/DDBJ whole genome shotgun (WGS) entry which is preliminary data.</text>
</comment>
<proteinExistence type="inferred from homology"/>
<dbReference type="NCBIfam" id="TIGR01730">
    <property type="entry name" value="RND_mfp"/>
    <property type="match status" value="1"/>
</dbReference>
<dbReference type="EMBL" id="JQSG02000006">
    <property type="protein sequence ID" value="OBS08558.1"/>
    <property type="molecule type" value="Genomic_DNA"/>
</dbReference>
<dbReference type="Pfam" id="PF25954">
    <property type="entry name" value="Beta-barrel_RND_2"/>
    <property type="match status" value="1"/>
</dbReference>
<accession>A0A1A6C1X6</accession>